<feature type="chain" id="PRO_5004073870" evidence="2">
    <location>
        <begin position="22"/>
        <end position="77"/>
    </location>
</feature>
<keyword evidence="4" id="KW-1185">Reference proteome</keyword>
<evidence type="ECO:0000313" key="3">
    <source>
        <dbReference type="EMBL" id="ONI03045.1"/>
    </source>
</evidence>
<feature type="compositionally biased region" description="Low complexity" evidence="1">
    <location>
        <begin position="39"/>
        <end position="51"/>
    </location>
</feature>
<reference evidence="3 4" key="1">
    <citation type="journal article" date="2013" name="Nat. Genet.">
        <title>The high-quality draft genome of peach (Prunus persica) identifies unique patterns of genetic diversity, domestication and genome evolution.</title>
        <authorList>
            <consortium name="International Peach Genome Initiative"/>
            <person name="Verde I."/>
            <person name="Abbott A.G."/>
            <person name="Scalabrin S."/>
            <person name="Jung S."/>
            <person name="Shu S."/>
            <person name="Marroni F."/>
            <person name="Zhebentyayeva T."/>
            <person name="Dettori M.T."/>
            <person name="Grimwood J."/>
            <person name="Cattonaro F."/>
            <person name="Zuccolo A."/>
            <person name="Rossini L."/>
            <person name="Jenkins J."/>
            <person name="Vendramin E."/>
            <person name="Meisel L.A."/>
            <person name="Decroocq V."/>
            <person name="Sosinski B."/>
            <person name="Prochnik S."/>
            <person name="Mitros T."/>
            <person name="Policriti A."/>
            <person name="Cipriani G."/>
            <person name="Dondini L."/>
            <person name="Ficklin S."/>
            <person name="Goodstein D.M."/>
            <person name="Xuan P."/>
            <person name="Del Fabbro C."/>
            <person name="Aramini V."/>
            <person name="Copetti D."/>
            <person name="Gonzalez S."/>
            <person name="Horner D.S."/>
            <person name="Falchi R."/>
            <person name="Lucas S."/>
            <person name="Mica E."/>
            <person name="Maldonado J."/>
            <person name="Lazzari B."/>
            <person name="Bielenberg D."/>
            <person name="Pirona R."/>
            <person name="Miculan M."/>
            <person name="Barakat A."/>
            <person name="Testolin R."/>
            <person name="Stella A."/>
            <person name="Tartarini S."/>
            <person name="Tonutti P."/>
            <person name="Arus P."/>
            <person name="Orellana A."/>
            <person name="Wells C."/>
            <person name="Main D."/>
            <person name="Vizzotto G."/>
            <person name="Silva H."/>
            <person name="Salamini F."/>
            <person name="Schmutz J."/>
            <person name="Morgante M."/>
            <person name="Rokhsar D.S."/>
        </authorList>
    </citation>
    <scope>NUCLEOTIDE SEQUENCE [LARGE SCALE GENOMIC DNA]</scope>
    <source>
        <strain evidence="4">cv. Nemared</strain>
    </source>
</reference>
<gene>
    <name evidence="3" type="ORF">PRUPE_6G235300</name>
</gene>
<organism evidence="3 4">
    <name type="scientific">Prunus persica</name>
    <name type="common">Peach</name>
    <name type="synonym">Amygdalus persica</name>
    <dbReference type="NCBI Taxonomy" id="3760"/>
    <lineage>
        <taxon>Eukaryota</taxon>
        <taxon>Viridiplantae</taxon>
        <taxon>Streptophyta</taxon>
        <taxon>Embryophyta</taxon>
        <taxon>Tracheophyta</taxon>
        <taxon>Spermatophyta</taxon>
        <taxon>Magnoliopsida</taxon>
        <taxon>eudicotyledons</taxon>
        <taxon>Gunneridae</taxon>
        <taxon>Pentapetalae</taxon>
        <taxon>rosids</taxon>
        <taxon>fabids</taxon>
        <taxon>Rosales</taxon>
        <taxon>Rosaceae</taxon>
        <taxon>Amygdaloideae</taxon>
        <taxon>Amygdaleae</taxon>
        <taxon>Prunus</taxon>
    </lineage>
</organism>
<dbReference type="AlphaFoldDB" id="M5VXW2"/>
<name>M5VXW2_PRUPE</name>
<feature type="region of interest" description="Disordered" evidence="1">
    <location>
        <begin position="28"/>
        <end position="51"/>
    </location>
</feature>
<proteinExistence type="predicted"/>
<dbReference type="Gramene" id="ONI03045">
    <property type="protein sequence ID" value="ONI03045"/>
    <property type="gene ID" value="PRUPE_6G235300"/>
</dbReference>
<evidence type="ECO:0000256" key="2">
    <source>
        <dbReference type="SAM" id="SignalP"/>
    </source>
</evidence>
<dbReference type="EMBL" id="CM007656">
    <property type="protein sequence ID" value="ONI03045.1"/>
    <property type="molecule type" value="Genomic_DNA"/>
</dbReference>
<evidence type="ECO:0000313" key="4">
    <source>
        <dbReference type="Proteomes" id="UP000006882"/>
    </source>
</evidence>
<dbReference type="HOGENOM" id="CLU_2642706_0_0_1"/>
<keyword evidence="2" id="KW-0732">Signal</keyword>
<evidence type="ECO:0000256" key="1">
    <source>
        <dbReference type="SAM" id="MobiDB-lite"/>
    </source>
</evidence>
<accession>M5VXW2</accession>
<dbReference type="Proteomes" id="UP000006882">
    <property type="component" value="Chromosome G6"/>
</dbReference>
<sequence>MIKLLMGQILQLMLELINSSSQPSLAVVRLSQPPTAHNSSSQQASTSQTVQIRRLKSPAKEGHGEFEMMFYGTVIGF</sequence>
<protein>
    <submittedName>
        <fullName evidence="3">Uncharacterized protein</fullName>
    </submittedName>
</protein>
<feature type="signal peptide" evidence="2">
    <location>
        <begin position="1"/>
        <end position="21"/>
    </location>
</feature>